<keyword evidence="1" id="KW-0812">Transmembrane</keyword>
<keyword evidence="1" id="KW-1133">Transmembrane helix</keyword>
<dbReference type="InterPro" id="IPR036259">
    <property type="entry name" value="MFS_trans_sf"/>
</dbReference>
<feature type="transmembrane region" description="Helical" evidence="1">
    <location>
        <begin position="329"/>
        <end position="352"/>
    </location>
</feature>
<dbReference type="EMBL" id="CAADEX010000078">
    <property type="protein sequence ID" value="VFJ58910.1"/>
    <property type="molecule type" value="Genomic_DNA"/>
</dbReference>
<name>A0A450SY12_9GAMM</name>
<dbReference type="SUPFAM" id="SSF103473">
    <property type="entry name" value="MFS general substrate transporter"/>
    <property type="match status" value="1"/>
</dbReference>
<feature type="transmembrane region" description="Helical" evidence="1">
    <location>
        <begin position="12"/>
        <end position="33"/>
    </location>
</feature>
<accession>A0A450SY12</accession>
<sequence length="1019" mass="113176">MTLPIKNLTSNPTPWFALFNLLVYTSAFLARILRDTLLFTKAGDNTLFSLTPSGAMVFPIALVINAVLMTWFAGRLGDWWERLGTCPVLVAGFGGSALFAAIGALFMSGDTPVWGLFVFYFLSEIPIFLAMNLIWMLAEGYFTEQQSQKEFPKIAAVGLIGVSLGSGIVLANGWLGRPLTEFGLLGIWAGLAFGLLLVSWFIVTFVPQLHQDADDEDTSTSPSSPTGSFLKRTWDEFQWVRGKEGDKDNQNKDNPNRYLWLFTLVTVCNFFLLAVFDQTLANGAEHLGTEPDDLALQLAWWVFGFGLVAAVFQWLGFPRLLERIGIARINLFAPVLMLGGALVYIVFASQWLEPLFGSGDASSYLLRILIVARIFGWAAEFLFNQSLLPFIYGALPQEEMNRGRLLVEGPVTALTNGAVGLFLIGYFALFQDAAGQYGFRLDMLYFLATLAAIAMLVWSKQMIPELPKSILRRISSGGSVSERYRAELDRDRVALGELIRAVGADSLQGVQRVDALVRTLGREAAGQLATILTASGAAEETRVAAWKGLREINALRETEQIWAGFARREEPPPSAELTAAVDTILHFGRADLVTGRIIGWLKTAQGESVAVLLRLSNRLGLDWVLQAGEVVRERLKQDDDLTPESLLFLAGELGGDRLYPEIATHLRAGAGAGMAWERLGRLHFTDHRHAFDAFALLLDRAEEPGHPATRGLAVLLAHQSWLIWPLAWLMTMPRERIPDRLRPNRHVWPSLIAECSTARWVLANTVLFEAIQEDPAFRREIAPELTGVDWQTCNEPALRERLRLGADIQELSTEALLVWGLQSESPWFREPGLFLAAVEALRREKGAPLQIDLGDAQRHAAHYWRRCGALAAFFSDWEAQAKDWLARRMAQWFRAELLLWLLNNPDAERNMEERSGLTSLRLARDLLSGDDVTRDRALTALEQSGLPRNEFIVLKNDLDALLASLRRGRKPIPFLPADLVPPEGFADATALWRGHVAPALPDLPLHDTLGVCPTLATNP</sequence>
<feature type="transmembrane region" description="Helical" evidence="1">
    <location>
        <begin position="53"/>
        <end position="74"/>
    </location>
</feature>
<feature type="transmembrane region" description="Helical" evidence="1">
    <location>
        <begin position="182"/>
        <end position="203"/>
    </location>
</feature>
<organism evidence="2">
    <name type="scientific">Candidatus Kentrum sp. DK</name>
    <dbReference type="NCBI Taxonomy" id="2126562"/>
    <lineage>
        <taxon>Bacteria</taxon>
        <taxon>Pseudomonadati</taxon>
        <taxon>Pseudomonadota</taxon>
        <taxon>Gammaproteobacteria</taxon>
        <taxon>Candidatus Kentrum</taxon>
    </lineage>
</organism>
<evidence type="ECO:0000256" key="1">
    <source>
        <dbReference type="SAM" id="Phobius"/>
    </source>
</evidence>
<reference evidence="2" key="1">
    <citation type="submission" date="2019-02" db="EMBL/GenBank/DDBJ databases">
        <authorList>
            <person name="Gruber-Vodicka R. H."/>
            <person name="Seah K. B. B."/>
        </authorList>
    </citation>
    <scope>NUCLEOTIDE SEQUENCE</scope>
    <source>
        <strain evidence="2">BECK_DK47</strain>
    </source>
</reference>
<feature type="transmembrane region" description="Helical" evidence="1">
    <location>
        <begin position="113"/>
        <end position="142"/>
    </location>
</feature>
<feature type="transmembrane region" description="Helical" evidence="1">
    <location>
        <begin position="405"/>
        <end position="431"/>
    </location>
</feature>
<feature type="transmembrane region" description="Helical" evidence="1">
    <location>
        <begin position="258"/>
        <end position="276"/>
    </location>
</feature>
<feature type="transmembrane region" description="Helical" evidence="1">
    <location>
        <begin position="443"/>
        <end position="463"/>
    </location>
</feature>
<feature type="transmembrane region" description="Helical" evidence="1">
    <location>
        <begin position="154"/>
        <end position="176"/>
    </location>
</feature>
<dbReference type="AlphaFoldDB" id="A0A450SY12"/>
<evidence type="ECO:0000313" key="2">
    <source>
        <dbReference type="EMBL" id="VFJ58910.1"/>
    </source>
</evidence>
<feature type="transmembrane region" description="Helical" evidence="1">
    <location>
        <begin position="296"/>
        <end position="317"/>
    </location>
</feature>
<dbReference type="CDD" id="cd06174">
    <property type="entry name" value="MFS"/>
    <property type="match status" value="1"/>
</dbReference>
<protein>
    <submittedName>
        <fullName evidence="2">Uncharacterized protein</fullName>
    </submittedName>
</protein>
<gene>
    <name evidence="2" type="ORF">BECKDK2373B_GA0170837_107811</name>
</gene>
<proteinExistence type="predicted"/>
<keyword evidence="1" id="KW-0472">Membrane</keyword>
<feature type="transmembrane region" description="Helical" evidence="1">
    <location>
        <begin position="86"/>
        <end position="107"/>
    </location>
</feature>